<gene>
    <name evidence="6" type="ORF">PGTG_11830</name>
</gene>
<dbReference type="Gene3D" id="1.20.120.1770">
    <property type="match status" value="1"/>
</dbReference>
<dbReference type="GeneID" id="10544025"/>
<evidence type="ECO:0008006" key="8">
    <source>
        <dbReference type="Google" id="ProtNLM"/>
    </source>
</evidence>
<dbReference type="InterPro" id="IPR018825">
    <property type="entry name" value="DUF2427"/>
</dbReference>
<dbReference type="EMBL" id="DS178295">
    <property type="protein sequence ID" value="EFP85474.1"/>
    <property type="molecule type" value="Genomic_DNA"/>
</dbReference>
<evidence type="ECO:0000256" key="3">
    <source>
        <dbReference type="SAM" id="SignalP"/>
    </source>
</evidence>
<evidence type="ECO:0000259" key="4">
    <source>
        <dbReference type="Pfam" id="PF10348"/>
    </source>
</evidence>
<protein>
    <recommendedName>
        <fullName evidence="8">Protein YTP1-like C-terminal domain-containing protein</fullName>
    </recommendedName>
</protein>
<keyword evidence="2" id="KW-1133">Transmembrane helix</keyword>
<proteinExistence type="predicted"/>
<evidence type="ECO:0000256" key="1">
    <source>
        <dbReference type="SAM" id="MobiDB-lite"/>
    </source>
</evidence>
<dbReference type="VEuPathDB" id="FungiDB:PGTG_11830"/>
<dbReference type="Proteomes" id="UP000008783">
    <property type="component" value="Unassembled WGS sequence"/>
</dbReference>
<dbReference type="Pfam" id="PF10355">
    <property type="entry name" value="Ytp1"/>
    <property type="match status" value="2"/>
</dbReference>
<evidence type="ECO:0000259" key="5">
    <source>
        <dbReference type="Pfam" id="PF10355"/>
    </source>
</evidence>
<feature type="transmembrane region" description="Helical" evidence="2">
    <location>
        <begin position="314"/>
        <end position="334"/>
    </location>
</feature>
<evidence type="ECO:0000313" key="7">
    <source>
        <dbReference type="Proteomes" id="UP000008783"/>
    </source>
</evidence>
<dbReference type="OMA" id="MFMGATE"/>
<dbReference type="InParanoid" id="E3KME9"/>
<dbReference type="RefSeq" id="XP_003329893.1">
    <property type="nucleotide sequence ID" value="XM_003329845.2"/>
</dbReference>
<dbReference type="HOGENOM" id="CLU_034579_0_0_1"/>
<evidence type="ECO:0000313" key="6">
    <source>
        <dbReference type="EMBL" id="EFP85474.1"/>
    </source>
</evidence>
<dbReference type="STRING" id="418459.E3KME9"/>
<dbReference type="PANTHER" id="PTHR31685:SF2">
    <property type="entry name" value="PROTEIN YTP1"/>
    <property type="match status" value="1"/>
</dbReference>
<feature type="region of interest" description="Disordered" evidence="1">
    <location>
        <begin position="419"/>
        <end position="480"/>
    </location>
</feature>
<feature type="transmembrane region" description="Helical" evidence="2">
    <location>
        <begin position="192"/>
        <end position="212"/>
    </location>
</feature>
<sequence>MTSRWIRFKNLLFVGLAFRFLIANSKVSVVVVGHGGDHSSRPPPSPDSLPISPPKLVIVHIVLQLLTWGILLPMGVMLGLGRSRLHGPVQAVAGLLLSLPATSLSHLSARHPYPATLHAALGAPLFGLLLLQICLGFFLKSHWLQTSRFRSLIQLAHSIIGKSFIPLSWLQILLGAVASLSFCYGDHLGQCLAHMIMGSAFVGYGVVMLSLMEFGKPWLKAHQLSPEYLDCCVITVWGVVNTFTEHGFFFSAGPRWTHKDLQHTFLGVMWASGGGLGIYLSRGGRRSVMSGLVIIVTGWAFQSHQQSLEISTRIHGAFGATLMAAGLVKIITVLRRAPAVSDHLPPPHLGLDPLDHLTPLLLTISGVMFMSATEEQLLLISRIGVDHATYILGQASLGCLLYLYLNLLIHFYRRAVDPRSSSGLAVPDQLLDDRGHNKEREGSRDALYERLSLESFTDPQLDRPHRDSSSSSFDLNHHQS</sequence>
<feature type="transmembrane region" description="Helical" evidence="2">
    <location>
        <begin position="57"/>
        <end position="80"/>
    </location>
</feature>
<evidence type="ECO:0000256" key="2">
    <source>
        <dbReference type="SAM" id="Phobius"/>
    </source>
</evidence>
<feature type="domain" description="DUF2427" evidence="4">
    <location>
        <begin position="56"/>
        <end position="142"/>
    </location>
</feature>
<feature type="chain" id="PRO_5003172080" description="Protein YTP1-like C-terminal domain-containing protein" evidence="3">
    <location>
        <begin position="24"/>
        <end position="480"/>
    </location>
</feature>
<dbReference type="PANTHER" id="PTHR31685">
    <property type="entry name" value="INTEGRAL MEMBRANE PROTEIN (AFU_ORTHOLOGUE AFUA_6G12730)-RELATED"/>
    <property type="match status" value="1"/>
</dbReference>
<reference key="1">
    <citation type="submission" date="2007-01" db="EMBL/GenBank/DDBJ databases">
        <title>The Genome Sequence of Puccinia graminis f. sp. tritici Strain CRL 75-36-700-3.</title>
        <authorList>
            <consortium name="The Broad Institute Genome Sequencing Platform"/>
            <person name="Birren B."/>
            <person name="Lander E."/>
            <person name="Galagan J."/>
            <person name="Nusbaum C."/>
            <person name="Devon K."/>
            <person name="Cuomo C."/>
            <person name="Jaffe D."/>
            <person name="Butler J."/>
            <person name="Alvarez P."/>
            <person name="Gnerre S."/>
            <person name="Grabherr M."/>
            <person name="Mauceli E."/>
            <person name="Brockman W."/>
            <person name="Young S."/>
            <person name="LaButti K."/>
            <person name="Sykes S."/>
            <person name="DeCaprio D."/>
            <person name="Crawford M."/>
            <person name="Koehrsen M."/>
            <person name="Engels R."/>
            <person name="Montgomery P."/>
            <person name="Pearson M."/>
            <person name="Howarth C."/>
            <person name="Larson L."/>
            <person name="White J."/>
            <person name="Zeng Q."/>
            <person name="Kodira C."/>
            <person name="Yandava C."/>
            <person name="Alvarado L."/>
            <person name="O'Leary S."/>
            <person name="Szabo L."/>
            <person name="Dean R."/>
            <person name="Schein J."/>
        </authorList>
    </citation>
    <scope>NUCLEOTIDE SEQUENCE</scope>
    <source>
        <strain>CRL 75-36-700-3</strain>
    </source>
</reference>
<dbReference type="AlphaFoldDB" id="E3KME9"/>
<keyword evidence="2" id="KW-0472">Membrane</keyword>
<dbReference type="CDD" id="cd08760">
    <property type="entry name" value="Cyt_b561_FRRS1_like"/>
    <property type="match status" value="1"/>
</dbReference>
<dbReference type="Pfam" id="PF10348">
    <property type="entry name" value="DUF2427"/>
    <property type="match status" value="1"/>
</dbReference>
<dbReference type="InterPro" id="IPR018827">
    <property type="entry name" value="YTP1_C"/>
</dbReference>
<dbReference type="KEGG" id="pgr:PGTG_11830"/>
<feature type="domain" description="Protein YTP1-like C-terminal" evidence="5">
    <location>
        <begin position="287"/>
        <end position="412"/>
    </location>
</feature>
<accession>E3KME9</accession>
<feature type="compositionally biased region" description="Basic and acidic residues" evidence="1">
    <location>
        <begin position="431"/>
        <end position="452"/>
    </location>
</feature>
<feature type="transmembrane region" description="Helical" evidence="2">
    <location>
        <begin position="115"/>
        <end position="139"/>
    </location>
</feature>
<dbReference type="OrthoDB" id="4137487at2759"/>
<feature type="transmembrane region" description="Helical" evidence="2">
    <location>
        <begin position="159"/>
        <end position="180"/>
    </location>
</feature>
<dbReference type="eggNOG" id="ENOG502QRB1">
    <property type="taxonomic scope" value="Eukaryota"/>
</dbReference>
<name>E3KME9_PUCGT</name>
<keyword evidence="7" id="KW-1185">Reference proteome</keyword>
<organism evidence="6 7">
    <name type="scientific">Puccinia graminis f. sp. tritici (strain CRL 75-36-700-3 / race SCCL)</name>
    <name type="common">Black stem rust fungus</name>
    <dbReference type="NCBI Taxonomy" id="418459"/>
    <lineage>
        <taxon>Eukaryota</taxon>
        <taxon>Fungi</taxon>
        <taxon>Dikarya</taxon>
        <taxon>Basidiomycota</taxon>
        <taxon>Pucciniomycotina</taxon>
        <taxon>Pucciniomycetes</taxon>
        <taxon>Pucciniales</taxon>
        <taxon>Pucciniaceae</taxon>
        <taxon>Puccinia</taxon>
    </lineage>
</organism>
<feature type="transmembrane region" description="Helical" evidence="2">
    <location>
        <begin position="391"/>
        <end position="412"/>
    </location>
</feature>
<reference evidence="7" key="2">
    <citation type="journal article" date="2011" name="Proc. Natl. Acad. Sci. U.S.A.">
        <title>Obligate biotrophy features unraveled by the genomic analysis of rust fungi.</title>
        <authorList>
            <person name="Duplessis S."/>
            <person name="Cuomo C.A."/>
            <person name="Lin Y.-C."/>
            <person name="Aerts A."/>
            <person name="Tisserant E."/>
            <person name="Veneault-Fourrey C."/>
            <person name="Joly D.L."/>
            <person name="Hacquard S."/>
            <person name="Amselem J."/>
            <person name="Cantarel B.L."/>
            <person name="Chiu R."/>
            <person name="Coutinho P.M."/>
            <person name="Feau N."/>
            <person name="Field M."/>
            <person name="Frey P."/>
            <person name="Gelhaye E."/>
            <person name="Goldberg J."/>
            <person name="Grabherr M.G."/>
            <person name="Kodira C.D."/>
            <person name="Kohler A."/>
            <person name="Kuees U."/>
            <person name="Lindquist E.A."/>
            <person name="Lucas S.M."/>
            <person name="Mago R."/>
            <person name="Mauceli E."/>
            <person name="Morin E."/>
            <person name="Murat C."/>
            <person name="Pangilinan J.L."/>
            <person name="Park R."/>
            <person name="Pearson M."/>
            <person name="Quesneville H."/>
            <person name="Rouhier N."/>
            <person name="Sakthikumar S."/>
            <person name="Salamov A.A."/>
            <person name="Schmutz J."/>
            <person name="Selles B."/>
            <person name="Shapiro H."/>
            <person name="Tanguay P."/>
            <person name="Tuskan G.A."/>
            <person name="Henrissat B."/>
            <person name="Van de Peer Y."/>
            <person name="Rouze P."/>
            <person name="Ellis J.G."/>
            <person name="Dodds P.N."/>
            <person name="Schein J.E."/>
            <person name="Zhong S."/>
            <person name="Hamelin R.C."/>
            <person name="Grigoriev I.V."/>
            <person name="Szabo L.J."/>
            <person name="Martin F."/>
        </authorList>
    </citation>
    <scope>NUCLEOTIDE SEQUENCE [LARGE SCALE GENOMIC DNA]</scope>
    <source>
        <strain evidence="7">CRL 75-36-700-3 / race SCCL</strain>
    </source>
</reference>
<keyword evidence="3" id="KW-0732">Signal</keyword>
<keyword evidence="2" id="KW-0812">Transmembrane</keyword>
<feature type="signal peptide" evidence="3">
    <location>
        <begin position="1"/>
        <end position="23"/>
    </location>
</feature>
<feature type="transmembrane region" description="Helical" evidence="2">
    <location>
        <begin position="92"/>
        <end position="109"/>
    </location>
</feature>
<feature type="domain" description="Protein YTP1-like C-terminal" evidence="5">
    <location>
        <begin position="168"/>
        <end position="286"/>
    </location>
</feature>